<dbReference type="EMBL" id="JASCZI010001331">
    <property type="protein sequence ID" value="MED6114766.1"/>
    <property type="molecule type" value="Genomic_DNA"/>
</dbReference>
<evidence type="ECO:0000256" key="1">
    <source>
        <dbReference type="SAM" id="MobiDB-lite"/>
    </source>
</evidence>
<evidence type="ECO:0000313" key="3">
    <source>
        <dbReference type="Proteomes" id="UP001341840"/>
    </source>
</evidence>
<reference evidence="2 3" key="1">
    <citation type="journal article" date="2023" name="Plants (Basel)">
        <title>Bridging the Gap: Combining Genomics and Transcriptomics Approaches to Understand Stylosanthes scabra, an Orphan Legume from the Brazilian Caatinga.</title>
        <authorList>
            <person name="Ferreira-Neto J.R.C."/>
            <person name="da Silva M.D."/>
            <person name="Binneck E."/>
            <person name="de Melo N.F."/>
            <person name="da Silva R.H."/>
            <person name="de Melo A.L.T.M."/>
            <person name="Pandolfi V."/>
            <person name="Bustamante F.O."/>
            <person name="Brasileiro-Vidal A.C."/>
            <person name="Benko-Iseppon A.M."/>
        </authorList>
    </citation>
    <scope>NUCLEOTIDE SEQUENCE [LARGE SCALE GENOMIC DNA]</scope>
    <source>
        <tissue evidence="2">Leaves</tissue>
    </source>
</reference>
<gene>
    <name evidence="2" type="ORF">PIB30_083658</name>
</gene>
<accession>A0ABU6QRW6</accession>
<comment type="caution">
    <text evidence="2">The sequence shown here is derived from an EMBL/GenBank/DDBJ whole genome shotgun (WGS) entry which is preliminary data.</text>
</comment>
<protein>
    <submittedName>
        <fullName evidence="2">Uncharacterized protein</fullName>
    </submittedName>
</protein>
<feature type="region of interest" description="Disordered" evidence="1">
    <location>
        <begin position="1"/>
        <end position="28"/>
    </location>
</feature>
<evidence type="ECO:0000313" key="2">
    <source>
        <dbReference type="EMBL" id="MED6114766.1"/>
    </source>
</evidence>
<proteinExistence type="predicted"/>
<sequence length="221" mass="25773">MKKKVKIRNQGKESSKEESKEEKGKRRTELKCNSVEDMIGKLLTFKKVLHSNHLVKDQSNYRSYRAAAPLFQLARKPRTPARWPWRVRVVSLATFGRSYQLAWRCRAPSWRARTAHAFARWPWCVRALTLGTLEKGPGRVARPRALDGVPTRAHYHTFLGPHCMARPRPRHGTPAQWRLHPKYEQHTLFLIRTLNFSLLLQFSPFQIPQSHTPTLIDHLCV</sequence>
<keyword evidence="3" id="KW-1185">Reference proteome</keyword>
<name>A0ABU6QRW6_9FABA</name>
<feature type="compositionally biased region" description="Basic and acidic residues" evidence="1">
    <location>
        <begin position="10"/>
        <end position="28"/>
    </location>
</feature>
<dbReference type="Proteomes" id="UP001341840">
    <property type="component" value="Unassembled WGS sequence"/>
</dbReference>
<organism evidence="2 3">
    <name type="scientific">Stylosanthes scabra</name>
    <dbReference type="NCBI Taxonomy" id="79078"/>
    <lineage>
        <taxon>Eukaryota</taxon>
        <taxon>Viridiplantae</taxon>
        <taxon>Streptophyta</taxon>
        <taxon>Embryophyta</taxon>
        <taxon>Tracheophyta</taxon>
        <taxon>Spermatophyta</taxon>
        <taxon>Magnoliopsida</taxon>
        <taxon>eudicotyledons</taxon>
        <taxon>Gunneridae</taxon>
        <taxon>Pentapetalae</taxon>
        <taxon>rosids</taxon>
        <taxon>fabids</taxon>
        <taxon>Fabales</taxon>
        <taxon>Fabaceae</taxon>
        <taxon>Papilionoideae</taxon>
        <taxon>50 kb inversion clade</taxon>
        <taxon>dalbergioids sensu lato</taxon>
        <taxon>Dalbergieae</taxon>
        <taxon>Pterocarpus clade</taxon>
        <taxon>Stylosanthes</taxon>
    </lineage>
</organism>